<reference evidence="3 4" key="1">
    <citation type="submission" date="2023-09" db="EMBL/GenBank/DDBJ databases">
        <title>Genomes of two closely related lineages of the louse Polyplax serrata with different host specificities.</title>
        <authorList>
            <person name="Martinu J."/>
            <person name="Tarabai H."/>
            <person name="Stefka J."/>
            <person name="Hypsa V."/>
        </authorList>
    </citation>
    <scope>NUCLEOTIDE SEQUENCE [LARGE SCALE GENOMIC DNA]</scope>
    <source>
        <strain evidence="3">98ZLc_SE</strain>
    </source>
</reference>
<organism evidence="3 4">
    <name type="scientific">Polyplax serrata</name>
    <name type="common">Common mouse louse</name>
    <dbReference type="NCBI Taxonomy" id="468196"/>
    <lineage>
        <taxon>Eukaryota</taxon>
        <taxon>Metazoa</taxon>
        <taxon>Ecdysozoa</taxon>
        <taxon>Arthropoda</taxon>
        <taxon>Hexapoda</taxon>
        <taxon>Insecta</taxon>
        <taxon>Pterygota</taxon>
        <taxon>Neoptera</taxon>
        <taxon>Paraneoptera</taxon>
        <taxon>Psocodea</taxon>
        <taxon>Troctomorpha</taxon>
        <taxon>Phthiraptera</taxon>
        <taxon>Anoplura</taxon>
        <taxon>Polyplacidae</taxon>
        <taxon>Polyplax</taxon>
    </lineage>
</organism>
<feature type="domain" description="NHR" evidence="2">
    <location>
        <begin position="217"/>
        <end position="384"/>
    </location>
</feature>
<dbReference type="Pfam" id="PF07177">
    <property type="entry name" value="Neuralized"/>
    <property type="match status" value="6"/>
</dbReference>
<proteinExistence type="predicted"/>
<protein>
    <recommendedName>
        <fullName evidence="2">NHR domain-containing protein</fullName>
    </recommendedName>
</protein>
<feature type="region of interest" description="Disordered" evidence="1">
    <location>
        <begin position="1388"/>
        <end position="1411"/>
    </location>
</feature>
<dbReference type="PANTHER" id="PTHR12429:SF14">
    <property type="entry name" value="NEURALIZED-LIKE PROTEIN 4"/>
    <property type="match status" value="1"/>
</dbReference>
<comment type="caution">
    <text evidence="3">The sequence shown here is derived from an EMBL/GenBank/DDBJ whole genome shotgun (WGS) entry which is preliminary data.</text>
</comment>
<feature type="domain" description="NHR" evidence="2">
    <location>
        <begin position="1"/>
        <end position="166"/>
    </location>
</feature>
<dbReference type="SUPFAM" id="SSF49899">
    <property type="entry name" value="Concanavalin A-like lectins/glucanases"/>
    <property type="match status" value="3"/>
</dbReference>
<feature type="region of interest" description="Disordered" evidence="1">
    <location>
        <begin position="1211"/>
        <end position="1281"/>
    </location>
</feature>
<accession>A0ABR1B4M5</accession>
<sequence length="1723" mass="191427">MAAFHQKCGDRVILTNNQKTAVRNFSEFNNGIVLSSEPLSDNSLFQVKIEKEINSWSGSIEIGVISCNPDDLELPASATELKQGCWILSGTSVLQDGRSSGDEAYGTDLDKLMEGDMVGVMRTDKGELKFYINGETQGVAAKNIPEKVYAIVDLYGRCAQVSIIPPSFEVPANPDCSVMERQESPSHVADLMNNLSLKVNIPPAAEVQPKSTGTNDRLRFHARHGMLVKLSCSARTAERLKPLDEFNNGVVMTHRPLRNDELFEIRIDRLVDKWSGSIEVGVTTHNPNKLEFPATMTNMRSGTTIMSGCGILTNGKGTRREYGEFNLDELQEGDRIGMMRKSNGNLHYFINGLDQDVAAEKIPETVWGVVDLYGMTVKVTIVDRDEREEQNLMTRRNTEIRDYQIVHRSVNLPDDDGSNRLIFHSKCGTHAAVINNGRTVHRPNAMDDFNNGVALTNRPLKPNEVFEIRLDKMVTKWAGSIEIGVTTHSPTDLEYPSTMTNVRSGTWMMTGNGVMYNGSTIIDEYGHNLDRLKVGDRVGASRKDCGSLHFYVNGVDQGVAAVNVPENVYGVIDLYGQAAQATLIDVLDYSPDTDNSSLSNTTLYSDLRFYHVHGRNARVFNNGLTASRMRTYGEFNHAIVITNRPLKGGEMFEVKIETLVDRWSGSIEAGVTSVRPDEFDFPSTLTDMDHGTWMLSGSSVMKDGLTLKSGYPCDLDTLPIGSRIGLMRQSDSTLHYYINGVDQGPACDNVPRDVHGVIDLYGQCAQVSIINSSERVPNPVTNTLRSTECALNAPQIPVEITHSLSTCCGKNIVLENCNTVAYRNKNYAHGLVFSGQPLENDEYFEVSLLECSKQWSGSLQIGVSTILISDSFQPANLPPVISGISYETWYLSGSDVKRNHTTLKTNYCPSLEWLTPGHKVGVRRTSEDTLKFTLDGHDLGVAVANIPKKVYAVVDLFGSATKISVTSTKQQVLPTATVESPLASNHSTRLQDSLDTFADDFVTSTISRLDCGIDPGGGGEAIGYTSSEVVQNSISGQGQGDESSDVTVALSDHHGRNIKLSERRMSARRVASYNQGVVVSHRPIQRGRPFQFRIEKINSEWACGFAVGVTSVPPTSIQSPINALCLKEHSWIVYKDCIFRNGKKVRSGYGIKDFAYTVGTTVKILVDNESQLRIFINDYDLGVAATCLPPVCYAVVDLNGRCEEISIMRNSDTDREQKTDQPIAERQDSQKEKADLEIQEKYPDHGLEQSGKSYRSEVRRRHSREMTKTEQKLSSSDSYNSGIQQISSHAASCSFQTDTDNFNTQIQQLTIDLKSDLQRSLDGATSLVTSSDTYNTEVQILTSQSHSQGNPDDSNIHVQHLVMSNSGVDLPSNVTQNIPRSQSQPFLNKKEMEMKDEKVDEDKEEGDDVSEMSTSVVVENYENEDDDLGVEKTENISGARNGPKNNCKGKRPPITSKLMNLSSQPIRNCHSNVTKRHCDYFTMCLRFKNTLGLPDGFFTREPGTCYCDECYQVGPEEETYKMKGDPPTEYSVPTGWVKFPLKKHPSATEKIDTWQVAFYGTQPGAIRRILDHGELVLPSLLGMERTTVKVKEDETDSSHIVFSPSIRYAACDYFVTKFKWVVVDLLVNFLKHHNPQKPVPVILFCCLQIRFFDTRSKNKSEATLALQILVQPGSYKMGPPSVQLPKEMEDSRFERDATEWVTKERGATILSALLIKIEGLRNH</sequence>
<dbReference type="InterPro" id="IPR006573">
    <property type="entry name" value="NHR_dom"/>
</dbReference>
<feature type="compositionally biased region" description="Basic and acidic residues" evidence="1">
    <location>
        <begin position="1388"/>
        <end position="1401"/>
    </location>
</feature>
<feature type="domain" description="NHR" evidence="2">
    <location>
        <begin position="1047"/>
        <end position="1210"/>
    </location>
</feature>
<evidence type="ECO:0000256" key="1">
    <source>
        <dbReference type="SAM" id="MobiDB-lite"/>
    </source>
</evidence>
<name>A0ABR1B4M5_POLSC</name>
<feature type="domain" description="NHR" evidence="2">
    <location>
        <begin position="420"/>
        <end position="586"/>
    </location>
</feature>
<dbReference type="PROSITE" id="PS51065">
    <property type="entry name" value="NHR"/>
    <property type="match status" value="6"/>
</dbReference>
<dbReference type="EMBL" id="JAWJWF010000003">
    <property type="protein sequence ID" value="KAK6634912.1"/>
    <property type="molecule type" value="Genomic_DNA"/>
</dbReference>
<feature type="domain" description="NHR" evidence="2">
    <location>
        <begin position="801"/>
        <end position="968"/>
    </location>
</feature>
<dbReference type="Proteomes" id="UP001359485">
    <property type="component" value="Unassembled WGS sequence"/>
</dbReference>
<dbReference type="InterPro" id="IPR013320">
    <property type="entry name" value="ConA-like_dom_sf"/>
</dbReference>
<feature type="domain" description="NHR" evidence="2">
    <location>
        <begin position="606"/>
        <end position="772"/>
    </location>
</feature>
<feature type="compositionally biased region" description="Basic and acidic residues" evidence="1">
    <location>
        <begin position="1211"/>
        <end position="1247"/>
    </location>
</feature>
<gene>
    <name evidence="3" type="ORF">RUM44_000159</name>
</gene>
<dbReference type="CDD" id="cd12887">
    <property type="entry name" value="SPRY_NHR_like"/>
    <property type="match status" value="6"/>
</dbReference>
<dbReference type="SMART" id="SM00588">
    <property type="entry name" value="NEUZ"/>
    <property type="match status" value="6"/>
</dbReference>
<dbReference type="InterPro" id="IPR043136">
    <property type="entry name" value="B30.2/SPRY_sf"/>
</dbReference>
<evidence type="ECO:0000313" key="3">
    <source>
        <dbReference type="EMBL" id="KAK6634912.1"/>
    </source>
</evidence>
<dbReference type="Gene3D" id="2.60.120.920">
    <property type="match status" value="6"/>
</dbReference>
<evidence type="ECO:0000259" key="2">
    <source>
        <dbReference type="PROSITE" id="PS51065"/>
    </source>
</evidence>
<dbReference type="InterPro" id="IPR037962">
    <property type="entry name" value="Neuralized"/>
</dbReference>
<keyword evidence="4" id="KW-1185">Reference proteome</keyword>
<dbReference type="PANTHER" id="PTHR12429">
    <property type="entry name" value="NEURALIZED"/>
    <property type="match status" value="1"/>
</dbReference>
<evidence type="ECO:0000313" key="4">
    <source>
        <dbReference type="Proteomes" id="UP001359485"/>
    </source>
</evidence>
<feature type="compositionally biased region" description="Polar residues" evidence="1">
    <location>
        <begin position="1272"/>
        <end position="1281"/>
    </location>
</feature>